<evidence type="ECO:0000313" key="1">
    <source>
        <dbReference type="EMBL" id="MBC5718190.1"/>
    </source>
</evidence>
<reference evidence="1" key="1">
    <citation type="submission" date="2020-08" db="EMBL/GenBank/DDBJ databases">
        <title>Genome public.</title>
        <authorList>
            <person name="Liu C."/>
            <person name="Sun Q."/>
        </authorList>
    </citation>
    <scope>NUCLEOTIDE SEQUENCE</scope>
    <source>
        <strain evidence="1">BX5</strain>
    </source>
</reference>
<name>A0A8J6J5M9_9FIRM</name>
<accession>A0A8J6J5M9</accession>
<organism evidence="1 2">
    <name type="scientific">Flintibacter faecis</name>
    <dbReference type="NCBI Taxonomy" id="2763047"/>
    <lineage>
        <taxon>Bacteria</taxon>
        <taxon>Bacillati</taxon>
        <taxon>Bacillota</taxon>
        <taxon>Clostridia</taxon>
        <taxon>Eubacteriales</taxon>
        <taxon>Flintibacter</taxon>
    </lineage>
</organism>
<gene>
    <name evidence="1" type="ORF">H8S55_12875</name>
</gene>
<sequence length="240" mass="27157">MDDEKTFSENDVNSYKIGGNSHVVCDTMEPYLLGGAAKGGGSAYGGKWRPNPNKPQDRIFIGPPNTVQRYFLHLRKGGYWVTVKYDTAGKAIVLRHETEHSPGSGHTNPHDHIITWNNPNEHPQKGPVINYPDGAPELKQYTKEVCLLNSHIIPYDSEAYRFKTISEFKTSMRYGAEVVIEWQGQEYGIWSENGMIRITRPEVPDESQIFKTSDAALDYMVGNDRLRDVITKVTVLDRTI</sequence>
<evidence type="ECO:0000313" key="2">
    <source>
        <dbReference type="Proteomes" id="UP000602260"/>
    </source>
</evidence>
<proteinExistence type="predicted"/>
<comment type="caution">
    <text evidence="1">The sequence shown here is derived from an EMBL/GenBank/DDBJ whole genome shotgun (WGS) entry which is preliminary data.</text>
</comment>
<protein>
    <submittedName>
        <fullName evidence="1">Uncharacterized protein</fullName>
    </submittedName>
</protein>
<dbReference type="Proteomes" id="UP000602260">
    <property type="component" value="Unassembled WGS sequence"/>
</dbReference>
<dbReference type="AlphaFoldDB" id="A0A8J6J5M9"/>
<keyword evidence="2" id="KW-1185">Reference proteome</keyword>
<dbReference type="EMBL" id="JACOPN010000011">
    <property type="protein sequence ID" value="MBC5718190.1"/>
    <property type="molecule type" value="Genomic_DNA"/>
</dbReference>